<dbReference type="RefSeq" id="WP_126005695.1">
    <property type="nucleotide sequence ID" value="NZ_QQYZ01000026.1"/>
</dbReference>
<organism evidence="5 6">
    <name type="scientific">Sphingomonas koreensis</name>
    <dbReference type="NCBI Taxonomy" id="93064"/>
    <lineage>
        <taxon>Bacteria</taxon>
        <taxon>Pseudomonadati</taxon>
        <taxon>Pseudomonadota</taxon>
        <taxon>Alphaproteobacteria</taxon>
        <taxon>Sphingomonadales</taxon>
        <taxon>Sphingomonadaceae</taxon>
        <taxon>Sphingomonas</taxon>
    </lineage>
</organism>
<dbReference type="SUPFAM" id="SSF51306">
    <property type="entry name" value="LexA/Signal peptidase"/>
    <property type="match status" value="1"/>
</dbReference>
<evidence type="ECO:0000313" key="5">
    <source>
        <dbReference type="EMBL" id="RSY78059.1"/>
    </source>
</evidence>
<dbReference type="InterPro" id="IPR036286">
    <property type="entry name" value="LexA/Signal_pep-like_sf"/>
</dbReference>
<comment type="caution">
    <text evidence="5">The sequence shown here is derived from an EMBL/GenBank/DDBJ whole genome shotgun (WGS) entry which is preliminary data.</text>
</comment>
<reference evidence="5 6" key="1">
    <citation type="submission" date="2018-07" db="EMBL/GenBank/DDBJ databases">
        <title>Genomic and Epidemiologic Investigation of an Indolent Hospital Outbreak.</title>
        <authorList>
            <person name="Johnson R.C."/>
            <person name="Deming C."/>
            <person name="Conlan S."/>
            <person name="Zellmer C.J."/>
            <person name="Michelin A.V."/>
            <person name="Lee-Lin S."/>
            <person name="Thomas P.J."/>
            <person name="Park M."/>
            <person name="Weingarten R.A."/>
            <person name="Less J."/>
            <person name="Dekker J.P."/>
            <person name="Frank K.M."/>
            <person name="Musser K.A."/>
            <person name="Mcquiston J.R."/>
            <person name="Henderson D.K."/>
            <person name="Lau A.F."/>
            <person name="Palmore T.N."/>
            <person name="Segre J.A."/>
        </authorList>
    </citation>
    <scope>NUCLEOTIDE SEQUENCE [LARGE SCALE GENOMIC DNA]</scope>
    <source>
        <strain evidence="5 6">SK-CDC1_0717</strain>
    </source>
</reference>
<evidence type="ECO:0000313" key="6">
    <source>
        <dbReference type="Proteomes" id="UP000287746"/>
    </source>
</evidence>
<accession>A0A430FYW6</accession>
<dbReference type="PANTHER" id="PTHR40661">
    <property type="match status" value="1"/>
</dbReference>
<protein>
    <submittedName>
        <fullName evidence="5">Helix-turn-helix transcriptional regulator</fullName>
    </submittedName>
</protein>
<dbReference type="Pfam" id="PF00717">
    <property type="entry name" value="Peptidase_S24"/>
    <property type="match status" value="1"/>
</dbReference>
<sequence length="213" mass="23466">MNEVEARAALERLIERRGESYASISRLLGRNAAYIQQHIRRGSPRRLEEADRRKLARYFGVDDSELGGPASPVSDFLMVPKLAVQASAGPGTFVEGEAPIAQFGFDRRWLSRITSGRLDQLSIIQVSGDSMSPTLADGDDILIDRADAAPRLRDGIYALRRDDTLMVKRLSLNPFSSLLTIASDNPAYPTWADCPPDGVDLIGRVVWAGRRLA</sequence>
<keyword evidence="2" id="KW-0238">DNA-binding</keyword>
<evidence type="ECO:0000256" key="1">
    <source>
        <dbReference type="ARBA" id="ARBA00023015"/>
    </source>
</evidence>
<evidence type="ECO:0000256" key="2">
    <source>
        <dbReference type="ARBA" id="ARBA00023125"/>
    </source>
</evidence>
<dbReference type="CDD" id="cd06529">
    <property type="entry name" value="S24_LexA-like"/>
    <property type="match status" value="1"/>
</dbReference>
<dbReference type="PANTHER" id="PTHR40661:SF3">
    <property type="entry name" value="FELS-1 PROPHAGE TRANSCRIPTIONAL REGULATOR"/>
    <property type="match status" value="1"/>
</dbReference>
<dbReference type="InterPro" id="IPR015927">
    <property type="entry name" value="Peptidase_S24_S26A/B/C"/>
</dbReference>
<gene>
    <name evidence="5" type="ORF">DAH66_19370</name>
</gene>
<keyword evidence="3" id="KW-0804">Transcription</keyword>
<dbReference type="Proteomes" id="UP000287746">
    <property type="component" value="Unassembled WGS sequence"/>
</dbReference>
<evidence type="ECO:0000256" key="3">
    <source>
        <dbReference type="ARBA" id="ARBA00023163"/>
    </source>
</evidence>
<proteinExistence type="predicted"/>
<dbReference type="InterPro" id="IPR039418">
    <property type="entry name" value="LexA-like"/>
</dbReference>
<keyword evidence="1" id="KW-0805">Transcription regulation</keyword>
<feature type="domain" description="Peptidase S24/S26A/S26B/S26C" evidence="4">
    <location>
        <begin position="85"/>
        <end position="206"/>
    </location>
</feature>
<dbReference type="GO" id="GO:0003677">
    <property type="term" value="F:DNA binding"/>
    <property type="evidence" value="ECO:0007669"/>
    <property type="project" value="UniProtKB-KW"/>
</dbReference>
<dbReference type="Gene3D" id="2.10.109.10">
    <property type="entry name" value="Umud Fragment, subunit A"/>
    <property type="match status" value="1"/>
</dbReference>
<evidence type="ECO:0000259" key="4">
    <source>
        <dbReference type="Pfam" id="PF00717"/>
    </source>
</evidence>
<dbReference type="EMBL" id="QQYZ01000026">
    <property type="protein sequence ID" value="RSY78059.1"/>
    <property type="molecule type" value="Genomic_DNA"/>
</dbReference>
<name>A0A430FYW6_9SPHN</name>
<dbReference type="AlphaFoldDB" id="A0A430FYW6"/>